<evidence type="ECO:0000256" key="1">
    <source>
        <dbReference type="SAM" id="Phobius"/>
    </source>
</evidence>
<feature type="domain" description="Protein FecR C-terminal" evidence="3">
    <location>
        <begin position="316"/>
        <end position="381"/>
    </location>
</feature>
<dbReference type="EMBL" id="FUZZ01000001">
    <property type="protein sequence ID" value="SKD02179.1"/>
    <property type="molecule type" value="Genomic_DNA"/>
</dbReference>
<protein>
    <submittedName>
        <fullName evidence="4">FecR family protein</fullName>
    </submittedName>
</protein>
<dbReference type="PANTHER" id="PTHR30273:SF2">
    <property type="entry name" value="PROTEIN FECR"/>
    <property type="match status" value="1"/>
</dbReference>
<dbReference type="Gene3D" id="2.60.120.1440">
    <property type="match status" value="1"/>
</dbReference>
<evidence type="ECO:0000313" key="5">
    <source>
        <dbReference type="Proteomes" id="UP000190166"/>
    </source>
</evidence>
<dbReference type="InterPro" id="IPR012373">
    <property type="entry name" value="Ferrdict_sens_TM"/>
</dbReference>
<dbReference type="Pfam" id="PF16344">
    <property type="entry name" value="FecR_C"/>
    <property type="match status" value="1"/>
</dbReference>
<keyword evidence="1" id="KW-0472">Membrane</keyword>
<reference evidence="4 5" key="1">
    <citation type="submission" date="2017-02" db="EMBL/GenBank/DDBJ databases">
        <authorList>
            <person name="Peterson S.W."/>
        </authorList>
    </citation>
    <scope>NUCLEOTIDE SEQUENCE [LARGE SCALE GENOMIC DNA]</scope>
    <source>
        <strain evidence="4 5">DSM 18108</strain>
    </source>
</reference>
<dbReference type="Gene3D" id="3.55.50.30">
    <property type="match status" value="1"/>
</dbReference>
<sequence>MDNTRLRYLLSRYAGKTITQAEQSELSDFLNAADNQTQLELLIEEAWIQSGEEEELFFPSPQLSREPAPQPLKRVYWKRWVAAALLLIIAGSAWLLATRTRKANKLPAAVTENIKKDVSPGGTKAMLTLANGNVIALDSSLKGTLAQQGDVNLHVSPGMLKYDQNRQTSANSIAYNILKTPKGGQYQLELPDGSKVWLNAASSLKFPTAFVGKERRVELSGEAYFEVARNAGQPFFVSVNNASIAVLGTSFNVMAYTDEAAMKTTLLEGAVKVSQANASSLLKPGEQSLLEPNGKMKVIEKADVSLAVAWKNGLTSFKSADIKTIMRQVERWYDVEVVYSGPIPARSFTGDIPRDANLSELLRLLEISRIHFKMEQRKLIVMP</sequence>
<feature type="transmembrane region" description="Helical" evidence="1">
    <location>
        <begin position="80"/>
        <end position="97"/>
    </location>
</feature>
<dbReference type="InterPro" id="IPR032508">
    <property type="entry name" value="FecR_C"/>
</dbReference>
<dbReference type="FunFam" id="2.60.120.1440:FF:000001">
    <property type="entry name" value="Putative anti-sigma factor"/>
    <property type="match status" value="1"/>
</dbReference>
<dbReference type="PANTHER" id="PTHR30273">
    <property type="entry name" value="PERIPLASMIC SIGNAL SENSOR AND SIGMA FACTOR ACTIVATOR FECR-RELATED"/>
    <property type="match status" value="1"/>
</dbReference>
<dbReference type="Proteomes" id="UP000190166">
    <property type="component" value="Unassembled WGS sequence"/>
</dbReference>
<dbReference type="PIRSF" id="PIRSF018266">
    <property type="entry name" value="FecR"/>
    <property type="match status" value="1"/>
</dbReference>
<evidence type="ECO:0000259" key="3">
    <source>
        <dbReference type="Pfam" id="PF16344"/>
    </source>
</evidence>
<keyword evidence="5" id="KW-1185">Reference proteome</keyword>
<dbReference type="InterPro" id="IPR006860">
    <property type="entry name" value="FecR"/>
</dbReference>
<dbReference type="RefSeq" id="WP_159454284.1">
    <property type="nucleotide sequence ID" value="NZ_FUZZ01000001.1"/>
</dbReference>
<keyword evidence="1" id="KW-0812">Transmembrane</keyword>
<evidence type="ECO:0000259" key="2">
    <source>
        <dbReference type="Pfam" id="PF04773"/>
    </source>
</evidence>
<keyword evidence="1" id="KW-1133">Transmembrane helix</keyword>
<dbReference type="AlphaFoldDB" id="A0A1T5NQ08"/>
<gene>
    <name evidence="4" type="ORF">SAMN05660461_2441</name>
</gene>
<organism evidence="4 5">
    <name type="scientific">Chitinophaga ginsengisegetis</name>
    <dbReference type="NCBI Taxonomy" id="393003"/>
    <lineage>
        <taxon>Bacteria</taxon>
        <taxon>Pseudomonadati</taxon>
        <taxon>Bacteroidota</taxon>
        <taxon>Chitinophagia</taxon>
        <taxon>Chitinophagales</taxon>
        <taxon>Chitinophagaceae</taxon>
        <taxon>Chitinophaga</taxon>
    </lineage>
</organism>
<feature type="domain" description="FecR protein" evidence="2">
    <location>
        <begin position="178"/>
        <end position="272"/>
    </location>
</feature>
<dbReference type="GO" id="GO:0016989">
    <property type="term" value="F:sigma factor antagonist activity"/>
    <property type="evidence" value="ECO:0007669"/>
    <property type="project" value="TreeGrafter"/>
</dbReference>
<proteinExistence type="predicted"/>
<dbReference type="Pfam" id="PF04773">
    <property type="entry name" value="FecR"/>
    <property type="match status" value="1"/>
</dbReference>
<evidence type="ECO:0000313" key="4">
    <source>
        <dbReference type="EMBL" id="SKD02179.1"/>
    </source>
</evidence>
<name>A0A1T5NQ08_9BACT</name>
<accession>A0A1T5NQ08</accession>
<dbReference type="STRING" id="393003.SAMN05660461_2441"/>